<dbReference type="PROSITE" id="PS51419">
    <property type="entry name" value="RAB"/>
    <property type="match status" value="1"/>
</dbReference>
<dbReference type="PANTHER" id="PTHR14932">
    <property type="entry name" value="RAS GTPASE-RELATED"/>
    <property type="match status" value="1"/>
</dbReference>
<dbReference type="Gene3D" id="3.40.50.300">
    <property type="entry name" value="P-loop containing nucleotide triphosphate hydrolases"/>
    <property type="match status" value="1"/>
</dbReference>
<evidence type="ECO:0000256" key="1">
    <source>
        <dbReference type="SAM" id="MobiDB-lite"/>
    </source>
</evidence>
<accession>A0A0N4ZRS3</accession>
<dbReference type="InterPro" id="IPR040385">
    <property type="entry name" value="RABL6"/>
</dbReference>
<dbReference type="GO" id="GO:0005525">
    <property type="term" value="F:GTP binding"/>
    <property type="evidence" value="ECO:0007669"/>
    <property type="project" value="InterPro"/>
</dbReference>
<dbReference type="GO" id="GO:0005829">
    <property type="term" value="C:cytosol"/>
    <property type="evidence" value="ECO:0007669"/>
    <property type="project" value="TreeGrafter"/>
</dbReference>
<evidence type="ECO:0000313" key="3">
    <source>
        <dbReference type="WBParaSite" id="PTRK_0001120700.1"/>
    </source>
</evidence>
<dbReference type="SUPFAM" id="SSF52540">
    <property type="entry name" value="P-loop containing nucleoside triphosphate hydrolases"/>
    <property type="match status" value="1"/>
</dbReference>
<keyword evidence="2" id="KW-1185">Reference proteome</keyword>
<reference evidence="3" key="1">
    <citation type="submission" date="2017-02" db="UniProtKB">
        <authorList>
            <consortium name="WormBaseParasite"/>
        </authorList>
    </citation>
    <scope>IDENTIFICATION</scope>
</reference>
<organism evidence="2 3">
    <name type="scientific">Parastrongyloides trichosuri</name>
    <name type="common">Possum-specific nematode worm</name>
    <dbReference type="NCBI Taxonomy" id="131310"/>
    <lineage>
        <taxon>Eukaryota</taxon>
        <taxon>Metazoa</taxon>
        <taxon>Ecdysozoa</taxon>
        <taxon>Nematoda</taxon>
        <taxon>Chromadorea</taxon>
        <taxon>Rhabditida</taxon>
        <taxon>Tylenchina</taxon>
        <taxon>Panagrolaimomorpha</taxon>
        <taxon>Strongyloidoidea</taxon>
        <taxon>Strongyloididae</taxon>
        <taxon>Parastrongyloides</taxon>
    </lineage>
</organism>
<dbReference type="AlphaFoldDB" id="A0A0N4ZRS3"/>
<dbReference type="Pfam" id="PF00071">
    <property type="entry name" value="Ras"/>
    <property type="match status" value="1"/>
</dbReference>
<sequence length="516" mass="59411">MFKVLRQKLTKDGENGIFQGSKKTPPGVNKIEKELQKRYANGVNYNMKIVIRGDRNVGKTALFNRLQGKNFDNNYIATDEIQVTNIEWNYKNTDHIVKVEVWDVIDEGKKRKVVSEEACSALKLCNNSNNSPFEGVACDASVIDVYKNTNGVIFIFDITKNWTWHYIQRELDKVDKKICVLIMANKSDLESERAVDDESCKYYLNELNRSNILFTSSSMKTAYGLRYLHAFFNVPFLNLQKDVLEKSLKQNQRERELAFKELEYFYNKNKNEQASEDENFTEDNKEIYDTISINNIESSLKQKEIQSSDDDGSAGNKMVDMYEDDFDSEDDFNQSLKISAALKSKKDMGISCNIKSSLDNKYKNSKIDIKEFGNENDFNSWIEEESLFNNTNQIDNSLNIESSDSQKNSSLSSPICIGSDNSGNNIIEMEKHKNNISSKMVQPSIDDIKNEIVVSNSKPKKIKKSKNKKNENNDKINKKKSKEKINEIYNNKQKDLLSEDYSYEKSGDISGEYYPI</sequence>
<dbReference type="SMART" id="SM00175">
    <property type="entry name" value="RAB"/>
    <property type="match status" value="1"/>
</dbReference>
<dbReference type="GO" id="GO:0005634">
    <property type="term" value="C:nucleus"/>
    <property type="evidence" value="ECO:0007669"/>
    <property type="project" value="TreeGrafter"/>
</dbReference>
<protein>
    <submittedName>
        <fullName evidence="3">Rab GTPase</fullName>
    </submittedName>
</protein>
<dbReference type="InterPro" id="IPR001806">
    <property type="entry name" value="Small_GTPase"/>
</dbReference>
<feature type="region of interest" description="Disordered" evidence="1">
    <location>
        <begin position="456"/>
        <end position="486"/>
    </location>
</feature>
<dbReference type="WBParaSite" id="PTRK_0001120700.1">
    <property type="protein sequence ID" value="PTRK_0001120700.1"/>
    <property type="gene ID" value="PTRK_0001120700"/>
</dbReference>
<feature type="compositionally biased region" description="Basic residues" evidence="1">
    <location>
        <begin position="458"/>
        <end position="467"/>
    </location>
</feature>
<dbReference type="Proteomes" id="UP000038045">
    <property type="component" value="Unplaced"/>
</dbReference>
<dbReference type="Pfam" id="PF08477">
    <property type="entry name" value="Roc"/>
    <property type="match status" value="1"/>
</dbReference>
<dbReference type="InterPro" id="IPR027417">
    <property type="entry name" value="P-loop_NTPase"/>
</dbReference>
<dbReference type="PRINTS" id="PR00449">
    <property type="entry name" value="RASTRNSFRMNG"/>
</dbReference>
<evidence type="ECO:0000313" key="2">
    <source>
        <dbReference type="Proteomes" id="UP000038045"/>
    </source>
</evidence>
<dbReference type="STRING" id="131310.A0A0N4ZRS3"/>
<dbReference type="PANTHER" id="PTHR14932:SF1">
    <property type="entry name" value="RAB-LIKE PROTEIN 6"/>
    <property type="match status" value="1"/>
</dbReference>
<proteinExistence type="predicted"/>
<dbReference type="GO" id="GO:0003924">
    <property type="term" value="F:GTPase activity"/>
    <property type="evidence" value="ECO:0007669"/>
    <property type="project" value="InterPro"/>
</dbReference>
<name>A0A0N4ZRS3_PARTI</name>